<dbReference type="InterPro" id="IPR013760">
    <property type="entry name" value="Topo_IIA-like_dom_sf"/>
</dbReference>
<dbReference type="PANTHER" id="PTHR47477:SF8">
    <property type="entry name" value="TNF RECEPTOR-ASSOCIATED FACTOR HOMOLOG 1A"/>
    <property type="match status" value="1"/>
</dbReference>
<gene>
    <name evidence="2" type="ORF">HYC85_006125</name>
</gene>
<dbReference type="GO" id="GO:0003677">
    <property type="term" value="F:DNA binding"/>
    <property type="evidence" value="ECO:0007669"/>
    <property type="project" value="InterPro"/>
</dbReference>
<dbReference type="AlphaFoldDB" id="A0A7J7I1G7"/>
<dbReference type="SUPFAM" id="SSF56719">
    <property type="entry name" value="Type II DNA topoisomerase"/>
    <property type="match status" value="1"/>
</dbReference>
<dbReference type="InterPro" id="IPR055327">
    <property type="entry name" value="TRAF1A/B"/>
</dbReference>
<dbReference type="PANTHER" id="PTHR47477">
    <property type="entry name" value="TNF RECEPTOR-ASSOCIATED FACTOR HOMOLOG 1A"/>
    <property type="match status" value="1"/>
</dbReference>
<proteinExistence type="predicted"/>
<evidence type="ECO:0000313" key="3">
    <source>
        <dbReference type="Proteomes" id="UP000593564"/>
    </source>
</evidence>
<feature type="region of interest" description="Disordered" evidence="1">
    <location>
        <begin position="134"/>
        <end position="154"/>
    </location>
</feature>
<reference evidence="3" key="1">
    <citation type="journal article" date="2020" name="Nat. Commun.">
        <title>Genome assembly of wild tea tree DASZ reveals pedigree and selection history of tea varieties.</title>
        <authorList>
            <person name="Zhang W."/>
            <person name="Zhang Y."/>
            <person name="Qiu H."/>
            <person name="Guo Y."/>
            <person name="Wan H."/>
            <person name="Zhang X."/>
            <person name="Scossa F."/>
            <person name="Alseekh S."/>
            <person name="Zhang Q."/>
            <person name="Wang P."/>
            <person name="Xu L."/>
            <person name="Schmidt M.H."/>
            <person name="Jia X."/>
            <person name="Li D."/>
            <person name="Zhu A."/>
            <person name="Guo F."/>
            <person name="Chen W."/>
            <person name="Ni D."/>
            <person name="Usadel B."/>
            <person name="Fernie A.R."/>
            <person name="Wen W."/>
        </authorList>
    </citation>
    <scope>NUCLEOTIDE SEQUENCE [LARGE SCALE GENOMIC DNA]</scope>
    <source>
        <strain evidence="3">cv. G240</strain>
    </source>
</reference>
<reference evidence="2 3" key="2">
    <citation type="submission" date="2020-07" db="EMBL/GenBank/DDBJ databases">
        <title>Genome assembly of wild tea tree DASZ reveals pedigree and selection history of tea varieties.</title>
        <authorList>
            <person name="Zhang W."/>
        </authorList>
    </citation>
    <scope>NUCLEOTIDE SEQUENCE [LARGE SCALE GENOMIC DNA]</scope>
    <source>
        <strain evidence="3">cv. G240</strain>
        <tissue evidence="2">Leaf</tissue>
    </source>
</reference>
<feature type="region of interest" description="Disordered" evidence="1">
    <location>
        <begin position="240"/>
        <end position="323"/>
    </location>
</feature>
<evidence type="ECO:0000256" key="1">
    <source>
        <dbReference type="SAM" id="MobiDB-lite"/>
    </source>
</evidence>
<dbReference type="InterPro" id="IPR013759">
    <property type="entry name" value="Topo_IIA_B_C"/>
</dbReference>
<feature type="compositionally biased region" description="Low complexity" evidence="1">
    <location>
        <begin position="289"/>
        <end position="311"/>
    </location>
</feature>
<evidence type="ECO:0000313" key="2">
    <source>
        <dbReference type="EMBL" id="KAF5958900.1"/>
    </source>
</evidence>
<dbReference type="EMBL" id="JACBKZ010000002">
    <property type="protein sequence ID" value="KAF5958900.1"/>
    <property type="molecule type" value="Genomic_DNA"/>
</dbReference>
<name>A0A7J7I1G7_CAMSI</name>
<comment type="caution">
    <text evidence="2">The sequence shown here is derived from an EMBL/GenBank/DDBJ whole genome shotgun (WGS) entry which is preliminary data.</text>
</comment>
<feature type="compositionally biased region" description="Polar residues" evidence="1">
    <location>
        <begin position="270"/>
        <end position="288"/>
    </location>
</feature>
<accession>A0A7J7I1G7</accession>
<dbReference type="GO" id="GO:0006265">
    <property type="term" value="P:DNA topological change"/>
    <property type="evidence" value="ECO:0007669"/>
    <property type="project" value="InterPro"/>
</dbReference>
<dbReference type="GO" id="GO:0005524">
    <property type="term" value="F:ATP binding"/>
    <property type="evidence" value="ECO:0007669"/>
    <property type="project" value="InterPro"/>
</dbReference>
<dbReference type="Gene3D" id="3.40.50.670">
    <property type="match status" value="1"/>
</dbReference>
<keyword evidence="3" id="KW-1185">Reference proteome</keyword>
<protein>
    <submittedName>
        <fullName evidence="2">Uncharacterized protein</fullName>
    </submittedName>
</protein>
<dbReference type="Proteomes" id="UP000593564">
    <property type="component" value="Unassembled WGS sequence"/>
</dbReference>
<sequence length="468" mass="51086">MWLLREYPLGSASRVLTKSGDQSAFIDSHFGAVESCALPTGKLHGIDLHLRIISSDEAVETAKQLALQEGWLNMTANLKAHAVKNHLWTLTIRQSSFGSKCEISQEFLKKVSKSGIVESHLSWANFKQSKDLKKTDGTKRQRITGNTKLDDANDARGKSSDKCTLILTEGVSAKALVIEKEETFTYLVCGLAIGQKTPKDKGRDDKSGVAIQDILQEESLADERKDFTIEDAELVLENSDVSDSVDCLPEMQSDSEDRDTDTSEVHPPTEASSSVVSGLSTGQNGIRQTNSSSVVDDSSSTCSTDSVPSVVMNGSYKGERNQRGKATCDATNLANEDCILAPEPSRDVAQPNDASESYKAKSESETVVYSLQDRIKKLEQHVVKMVASKGRTGLMVSAYLVYSGMSAEEALQVPYITTALMDAKLGTKGRKDLFDWLSRQLSGLSNFPNAVNLNYVLFQIVMRDGCDL</sequence>
<organism evidence="2 3">
    <name type="scientific">Camellia sinensis</name>
    <name type="common">Tea plant</name>
    <name type="synonym">Thea sinensis</name>
    <dbReference type="NCBI Taxonomy" id="4442"/>
    <lineage>
        <taxon>Eukaryota</taxon>
        <taxon>Viridiplantae</taxon>
        <taxon>Streptophyta</taxon>
        <taxon>Embryophyta</taxon>
        <taxon>Tracheophyta</taxon>
        <taxon>Spermatophyta</taxon>
        <taxon>Magnoliopsida</taxon>
        <taxon>eudicotyledons</taxon>
        <taxon>Gunneridae</taxon>
        <taxon>Pentapetalae</taxon>
        <taxon>asterids</taxon>
        <taxon>Ericales</taxon>
        <taxon>Theaceae</taxon>
        <taxon>Camellia</taxon>
    </lineage>
</organism>
<dbReference type="GO" id="GO:0003918">
    <property type="term" value="F:DNA topoisomerase type II (double strand cut, ATP-hydrolyzing) activity"/>
    <property type="evidence" value="ECO:0007669"/>
    <property type="project" value="InterPro"/>
</dbReference>